<name>A0A0F9HYY3_9ZZZZ</name>
<sequence length="81" mass="9386">MRVIRHIKSSFGKDDPPDNPEAKLAALSDEQLMECRQEKSEELSRRSQHLPFLTFGDHCQAQTLGLELGYIEDELDRRTRT</sequence>
<protein>
    <submittedName>
        <fullName evidence="2">Uncharacterized protein</fullName>
    </submittedName>
</protein>
<accession>A0A0F9HYY3</accession>
<feature type="region of interest" description="Disordered" evidence="1">
    <location>
        <begin position="1"/>
        <end position="22"/>
    </location>
</feature>
<evidence type="ECO:0000256" key="1">
    <source>
        <dbReference type="SAM" id="MobiDB-lite"/>
    </source>
</evidence>
<reference evidence="2" key="1">
    <citation type="journal article" date="2015" name="Nature">
        <title>Complex archaea that bridge the gap between prokaryotes and eukaryotes.</title>
        <authorList>
            <person name="Spang A."/>
            <person name="Saw J.H."/>
            <person name="Jorgensen S.L."/>
            <person name="Zaremba-Niedzwiedzka K."/>
            <person name="Martijn J."/>
            <person name="Lind A.E."/>
            <person name="van Eijk R."/>
            <person name="Schleper C."/>
            <person name="Guy L."/>
            <person name="Ettema T.J."/>
        </authorList>
    </citation>
    <scope>NUCLEOTIDE SEQUENCE</scope>
</reference>
<proteinExistence type="predicted"/>
<comment type="caution">
    <text evidence="2">The sequence shown here is derived from an EMBL/GenBank/DDBJ whole genome shotgun (WGS) entry which is preliminary data.</text>
</comment>
<dbReference type="EMBL" id="LAZR01015591">
    <property type="protein sequence ID" value="KKM08257.1"/>
    <property type="molecule type" value="Genomic_DNA"/>
</dbReference>
<dbReference type="AlphaFoldDB" id="A0A0F9HYY3"/>
<organism evidence="2">
    <name type="scientific">marine sediment metagenome</name>
    <dbReference type="NCBI Taxonomy" id="412755"/>
    <lineage>
        <taxon>unclassified sequences</taxon>
        <taxon>metagenomes</taxon>
        <taxon>ecological metagenomes</taxon>
    </lineage>
</organism>
<gene>
    <name evidence="2" type="ORF">LCGC14_1725730</name>
</gene>
<evidence type="ECO:0000313" key="2">
    <source>
        <dbReference type="EMBL" id="KKM08257.1"/>
    </source>
</evidence>